<evidence type="ECO:0000259" key="1">
    <source>
        <dbReference type="Pfam" id="PF00534"/>
    </source>
</evidence>
<dbReference type="CDD" id="cd03801">
    <property type="entry name" value="GT4_PimA-like"/>
    <property type="match status" value="1"/>
</dbReference>
<keyword evidence="2" id="KW-0808">Transferase</keyword>
<dbReference type="InterPro" id="IPR050194">
    <property type="entry name" value="Glycosyltransferase_grp1"/>
</dbReference>
<proteinExistence type="predicted"/>
<dbReference type="Pfam" id="PF00534">
    <property type="entry name" value="Glycos_transf_1"/>
    <property type="match status" value="1"/>
</dbReference>
<gene>
    <name evidence="2" type="ORF">RESH_00042</name>
</gene>
<dbReference type="STRING" id="1263868.RESH_00042"/>
<sequence>MKRASSATVVYLLNFFAPDVIAIAQAWNQRVGKLIVLLSVAMEGNRSWKAEDGGLDVRQQRTWTRTRTDHHPSGYTDVNYVHFPIDTLKQLRRASADVVVSAELGARSMLAALYCARSGWFGLRQRRCQLVIAVSTSPWIEASRSGWLRKKQRSLLLARADRVTYHGPECKQWLLELGVPEDRLAPFHYSADPTKIYRGELQSQTADCVRVLTVGQLIDRKGVREGLANMIEVTRQSPDLLIEWTLIGGGPLLAELKEVATPDNLKIDWRGNCDAEQIRDAYRDHEIMFFPTRGDEWGLVVDEALHSGLVVIGNERAQAVAALIRNEFNGWIVEIDRADSLAHAISAYAKLDAAQRMKMRQQARESVVDRTPENSADQITSLIDQMLAEPQSGDSSHR</sequence>
<dbReference type="EMBL" id="ANOF01000003">
    <property type="protein sequence ID" value="EMI29322.1"/>
    <property type="molecule type" value="Genomic_DNA"/>
</dbReference>
<dbReference type="SUPFAM" id="SSF53756">
    <property type="entry name" value="UDP-Glycosyltransferase/glycogen phosphorylase"/>
    <property type="match status" value="1"/>
</dbReference>
<dbReference type="PANTHER" id="PTHR45947">
    <property type="entry name" value="SULFOQUINOVOSYL TRANSFERASE SQD2"/>
    <property type="match status" value="1"/>
</dbReference>
<organism evidence="2 3">
    <name type="scientific">Rhodopirellula europaea SH398</name>
    <dbReference type="NCBI Taxonomy" id="1263868"/>
    <lineage>
        <taxon>Bacteria</taxon>
        <taxon>Pseudomonadati</taxon>
        <taxon>Planctomycetota</taxon>
        <taxon>Planctomycetia</taxon>
        <taxon>Pirellulales</taxon>
        <taxon>Pirellulaceae</taxon>
        <taxon>Rhodopirellula</taxon>
    </lineage>
</organism>
<dbReference type="PANTHER" id="PTHR45947:SF3">
    <property type="entry name" value="SULFOQUINOVOSYL TRANSFERASE SQD2"/>
    <property type="match status" value="1"/>
</dbReference>
<feature type="domain" description="Glycosyl transferase family 1" evidence="1">
    <location>
        <begin position="211"/>
        <end position="365"/>
    </location>
</feature>
<dbReference type="RefSeq" id="WP_008662769.1">
    <property type="nucleotide sequence ID" value="NZ_ANOF01000003.1"/>
</dbReference>
<dbReference type="AlphaFoldDB" id="M5SNH5"/>
<dbReference type="PATRIC" id="fig|1263868.3.peg.45"/>
<dbReference type="Gene3D" id="3.40.50.2000">
    <property type="entry name" value="Glycogen Phosphorylase B"/>
    <property type="match status" value="2"/>
</dbReference>
<evidence type="ECO:0000313" key="2">
    <source>
        <dbReference type="EMBL" id="EMI29322.1"/>
    </source>
</evidence>
<protein>
    <submittedName>
        <fullName evidence="2">Hexosyltransferase</fullName>
    </submittedName>
</protein>
<comment type="caution">
    <text evidence="2">The sequence shown here is derived from an EMBL/GenBank/DDBJ whole genome shotgun (WGS) entry which is preliminary data.</text>
</comment>
<dbReference type="InterPro" id="IPR001296">
    <property type="entry name" value="Glyco_trans_1"/>
</dbReference>
<accession>M5SNH5</accession>
<reference evidence="2 3" key="1">
    <citation type="journal article" date="2013" name="Mar. Genomics">
        <title>Expression of sulfatases in Rhodopirellula baltica and the diversity of sulfatases in the genus Rhodopirellula.</title>
        <authorList>
            <person name="Wegner C.E."/>
            <person name="Richter-Heitmann T."/>
            <person name="Klindworth A."/>
            <person name="Klockow C."/>
            <person name="Richter M."/>
            <person name="Achstetter T."/>
            <person name="Glockner F.O."/>
            <person name="Harder J."/>
        </authorList>
    </citation>
    <scope>NUCLEOTIDE SEQUENCE [LARGE SCALE GENOMIC DNA]</scope>
    <source>
        <strain evidence="2 3">SH398</strain>
    </source>
</reference>
<dbReference type="GO" id="GO:0016758">
    <property type="term" value="F:hexosyltransferase activity"/>
    <property type="evidence" value="ECO:0007669"/>
    <property type="project" value="TreeGrafter"/>
</dbReference>
<dbReference type="Proteomes" id="UP000011996">
    <property type="component" value="Unassembled WGS sequence"/>
</dbReference>
<dbReference type="OrthoDB" id="9795068at2"/>
<name>M5SNH5_9BACT</name>
<evidence type="ECO:0000313" key="3">
    <source>
        <dbReference type="Proteomes" id="UP000011996"/>
    </source>
</evidence>